<evidence type="ECO:0000313" key="1">
    <source>
        <dbReference type="EMBL" id="TGZ49897.1"/>
    </source>
</evidence>
<accession>A0A4S2KPN4</accession>
<dbReference type="Proteomes" id="UP000310200">
    <property type="component" value="Unassembled WGS sequence"/>
</dbReference>
<gene>
    <name evidence="1" type="ORF">DBV15_05941</name>
</gene>
<evidence type="ECO:0000313" key="2">
    <source>
        <dbReference type="Proteomes" id="UP000310200"/>
    </source>
</evidence>
<sequence length="215" mass="24306">MREGVSAIFSGKTVGKSDTDTINTLLGLLSWKNSSARSRVGLTRLARRCSLAGAALAKKHVKLRSRRPPRPPSDAPTRFSVYTIPMRDKIDISINNIAQFILHNSVTLEIGEIIEIEERENASLCIINSHDCEFTNPRCHPKLRIYMCHAILYNLDRGLTSLIRKTELSFSHESFPQKKMSPQNYVDSRIVYPSFHLEEHFSRSKFASSGEDSIS</sequence>
<keyword evidence="2" id="KW-1185">Reference proteome</keyword>
<protein>
    <submittedName>
        <fullName evidence="1">Uncharacterized protein</fullName>
    </submittedName>
</protein>
<reference evidence="1 2" key="1">
    <citation type="journal article" date="2019" name="Philos. Trans. R. Soc. Lond., B, Biol. Sci.">
        <title>Ant behaviour and brain gene expression of defending hosts depend on the ecological success of the intruding social parasite.</title>
        <authorList>
            <person name="Kaur R."/>
            <person name="Stoldt M."/>
            <person name="Jongepier E."/>
            <person name="Feldmeyer B."/>
            <person name="Menzel F."/>
            <person name="Bornberg-Bauer E."/>
            <person name="Foitzik S."/>
        </authorList>
    </citation>
    <scope>NUCLEOTIDE SEQUENCE [LARGE SCALE GENOMIC DNA]</scope>
    <source>
        <tissue evidence="1">Whole body</tissue>
    </source>
</reference>
<organism evidence="1 2">
    <name type="scientific">Temnothorax longispinosus</name>
    <dbReference type="NCBI Taxonomy" id="300112"/>
    <lineage>
        <taxon>Eukaryota</taxon>
        <taxon>Metazoa</taxon>
        <taxon>Ecdysozoa</taxon>
        <taxon>Arthropoda</taxon>
        <taxon>Hexapoda</taxon>
        <taxon>Insecta</taxon>
        <taxon>Pterygota</taxon>
        <taxon>Neoptera</taxon>
        <taxon>Endopterygota</taxon>
        <taxon>Hymenoptera</taxon>
        <taxon>Apocrita</taxon>
        <taxon>Aculeata</taxon>
        <taxon>Formicoidea</taxon>
        <taxon>Formicidae</taxon>
        <taxon>Myrmicinae</taxon>
        <taxon>Temnothorax</taxon>
    </lineage>
</organism>
<dbReference type="EMBL" id="QBLH01002082">
    <property type="protein sequence ID" value="TGZ49897.1"/>
    <property type="molecule type" value="Genomic_DNA"/>
</dbReference>
<dbReference type="AlphaFoldDB" id="A0A4S2KPN4"/>
<name>A0A4S2KPN4_9HYME</name>
<comment type="caution">
    <text evidence="1">The sequence shown here is derived from an EMBL/GenBank/DDBJ whole genome shotgun (WGS) entry which is preliminary data.</text>
</comment>
<proteinExistence type="predicted"/>